<evidence type="ECO:0000256" key="3">
    <source>
        <dbReference type="ARBA" id="ARBA00023004"/>
    </source>
</evidence>
<dbReference type="SUPFAM" id="SSF50022">
    <property type="entry name" value="ISP domain"/>
    <property type="match status" value="1"/>
</dbReference>
<evidence type="ECO:0000256" key="4">
    <source>
        <dbReference type="ARBA" id="ARBA00023014"/>
    </source>
</evidence>
<dbReference type="PANTHER" id="PTHR40261:SF1">
    <property type="entry name" value="RIESKE DOMAIN-CONTAINING PROTEIN"/>
    <property type="match status" value="1"/>
</dbReference>
<dbReference type="PROSITE" id="PS51296">
    <property type="entry name" value="RIESKE"/>
    <property type="match status" value="1"/>
</dbReference>
<dbReference type="CDD" id="cd03467">
    <property type="entry name" value="Rieske"/>
    <property type="match status" value="1"/>
</dbReference>
<sequence>MSAGALPPQPLCSSQALAEGGPAVVFEVRYQGQQQQAFAVRVAGQPRAYLNRCTHVAMEMDYPRGQFLDDSGQWLICAHHGAAYDAATGACAGGPCQGPLTSIELSEQGGQVYWHPQGALQPVEF</sequence>
<feature type="domain" description="Rieske" evidence="5">
    <location>
        <begin position="8"/>
        <end position="114"/>
    </location>
</feature>
<dbReference type="InterPro" id="IPR036922">
    <property type="entry name" value="Rieske_2Fe-2S_sf"/>
</dbReference>
<reference evidence="6 7" key="1">
    <citation type="submission" date="2017-08" db="EMBL/GenBank/DDBJ databases">
        <title>WGS of Clinical strains of the CDC Group NO-1 linked to zoonotic infections in humans.</title>
        <authorList>
            <person name="Bernier A.-M."/>
            <person name="Bernard K."/>
        </authorList>
    </citation>
    <scope>NUCLEOTIDE SEQUENCE [LARGE SCALE GENOMIC DNA]</scope>
    <source>
        <strain evidence="6 7">NML03-0146</strain>
    </source>
</reference>
<dbReference type="Proteomes" id="UP000217999">
    <property type="component" value="Unassembled WGS sequence"/>
</dbReference>
<name>A0A2A2AE57_9BURK</name>
<dbReference type="AlphaFoldDB" id="A0A2A2AE57"/>
<evidence type="ECO:0000313" key="7">
    <source>
        <dbReference type="Proteomes" id="UP000217999"/>
    </source>
</evidence>
<keyword evidence="3" id="KW-0408">Iron</keyword>
<evidence type="ECO:0000259" key="5">
    <source>
        <dbReference type="PROSITE" id="PS51296"/>
    </source>
</evidence>
<keyword evidence="1" id="KW-0001">2Fe-2S</keyword>
<dbReference type="Gene3D" id="2.102.10.10">
    <property type="entry name" value="Rieske [2Fe-2S] iron-sulphur domain"/>
    <property type="match status" value="1"/>
</dbReference>
<dbReference type="Pfam" id="PF00355">
    <property type="entry name" value="Rieske"/>
    <property type="match status" value="1"/>
</dbReference>
<comment type="caution">
    <text evidence="6">The sequence shown here is derived from an EMBL/GenBank/DDBJ whole genome shotgun (WGS) entry which is preliminary data.</text>
</comment>
<dbReference type="RefSeq" id="WP_095548903.1">
    <property type="nucleotide sequence ID" value="NZ_NSJF01000001.1"/>
</dbReference>
<evidence type="ECO:0000256" key="1">
    <source>
        <dbReference type="ARBA" id="ARBA00022714"/>
    </source>
</evidence>
<dbReference type="EMBL" id="NSJF01000001">
    <property type="protein sequence ID" value="PAT36063.1"/>
    <property type="molecule type" value="Genomic_DNA"/>
</dbReference>
<dbReference type="GO" id="GO:0046872">
    <property type="term" value="F:metal ion binding"/>
    <property type="evidence" value="ECO:0007669"/>
    <property type="project" value="UniProtKB-KW"/>
</dbReference>
<accession>A0A2A2AE57</accession>
<protein>
    <submittedName>
        <fullName evidence="6">2Fe-2S ferredoxin</fullName>
    </submittedName>
</protein>
<dbReference type="InterPro" id="IPR017941">
    <property type="entry name" value="Rieske_2Fe-2S"/>
</dbReference>
<evidence type="ECO:0000256" key="2">
    <source>
        <dbReference type="ARBA" id="ARBA00022723"/>
    </source>
</evidence>
<keyword evidence="4" id="KW-0411">Iron-sulfur</keyword>
<gene>
    <name evidence="6" type="ORF">CK620_02260</name>
</gene>
<organism evidence="6 7">
    <name type="scientific">Vandammella animalimorsus</name>
    <dbReference type="NCBI Taxonomy" id="2029117"/>
    <lineage>
        <taxon>Bacteria</taxon>
        <taxon>Pseudomonadati</taxon>
        <taxon>Pseudomonadota</taxon>
        <taxon>Betaproteobacteria</taxon>
        <taxon>Burkholderiales</taxon>
        <taxon>Comamonadaceae</taxon>
        <taxon>Vandammella</taxon>
    </lineage>
</organism>
<evidence type="ECO:0000313" key="6">
    <source>
        <dbReference type="EMBL" id="PAT36063.1"/>
    </source>
</evidence>
<keyword evidence="2" id="KW-0479">Metal-binding</keyword>
<dbReference type="GO" id="GO:0051537">
    <property type="term" value="F:2 iron, 2 sulfur cluster binding"/>
    <property type="evidence" value="ECO:0007669"/>
    <property type="project" value="UniProtKB-KW"/>
</dbReference>
<dbReference type="PANTHER" id="PTHR40261">
    <property type="match status" value="1"/>
</dbReference>
<proteinExistence type="predicted"/>